<dbReference type="PROSITE" id="PS50191">
    <property type="entry name" value="CRAL_TRIO"/>
    <property type="match status" value="1"/>
</dbReference>
<feature type="compositionally biased region" description="Polar residues" evidence="1">
    <location>
        <begin position="471"/>
        <end position="481"/>
    </location>
</feature>
<evidence type="ECO:0000313" key="4">
    <source>
        <dbReference type="Proteomes" id="UP001620626"/>
    </source>
</evidence>
<sequence length="548" mass="61711">MQNFPATFVGISPKIVPASPAAMPMAPPFSSSSTATAAAATALGLSSVPTMNESSMSDEQWQWVSRMRGHRLFQHHPDHSSDFDLLRWAMAYRGDIELAIRKYRRHLRIRKLLQLDEIEQLGEQDGIDEDAELYAPMEIVGTMSSTDGRILLLERSGQFELDVMMKNIRTNAFMLNRFRMMERVLRAVHTSERASGRQQSAVLLMDLEGMGLQTNLVSFISGSYRIMWGTLIEQYPQLISTILLLNAPVFINVLWTACVSFIGDDYRQRVHVYGTDWREHVAHKVPLDALPEGHPYGGRRPHRVRHPQPCRIAPLDIRPDELDESCRLKIPAGAFVIQTFFLPPDEQLQFLLRNETEITMNIFFSFTKKSVGPDEIVALQQMGGDSADDEPSTELLEEVFAGCERPGMPTLDSWTWRAPKAGFYHLVLGNEKAWILPVSVEFQLFQLHPNGTRVKLRPIPKKDGTKLRNGPTPSGQLRLANSVSPTPSGPTPSWGQLRLSQLRLANSVWPTPRSWPDGVGETELAQTELAPRRSWPDGVGETELARRS</sequence>
<keyword evidence="4" id="KW-1185">Reference proteome</keyword>
<dbReference type="InterPro" id="IPR001251">
    <property type="entry name" value="CRAL-TRIO_dom"/>
</dbReference>
<proteinExistence type="predicted"/>
<feature type="domain" description="CRAL-TRIO" evidence="2">
    <location>
        <begin position="127"/>
        <end position="292"/>
    </location>
</feature>
<dbReference type="Pfam" id="PF25883">
    <property type="entry name" value="F28H7_8_C"/>
    <property type="match status" value="1"/>
</dbReference>
<dbReference type="Gene3D" id="3.40.525.10">
    <property type="entry name" value="CRAL-TRIO lipid binding domain"/>
    <property type="match status" value="1"/>
</dbReference>
<dbReference type="InterPro" id="IPR036865">
    <property type="entry name" value="CRAL-TRIO_dom_sf"/>
</dbReference>
<dbReference type="EMBL" id="JBICBT010000817">
    <property type="protein sequence ID" value="KAL3099176.1"/>
    <property type="molecule type" value="Genomic_DNA"/>
</dbReference>
<dbReference type="AlphaFoldDB" id="A0ABD2K8H2"/>
<dbReference type="Proteomes" id="UP001620626">
    <property type="component" value="Unassembled WGS sequence"/>
</dbReference>
<evidence type="ECO:0000256" key="1">
    <source>
        <dbReference type="SAM" id="MobiDB-lite"/>
    </source>
</evidence>
<dbReference type="InterPro" id="IPR058960">
    <property type="entry name" value="Ctg-1-like_C"/>
</dbReference>
<dbReference type="SUPFAM" id="SSF52087">
    <property type="entry name" value="CRAL/TRIO domain"/>
    <property type="match status" value="1"/>
</dbReference>
<dbReference type="Gene3D" id="2.60.120.680">
    <property type="entry name" value="GOLD domain"/>
    <property type="match status" value="1"/>
</dbReference>
<comment type="caution">
    <text evidence="3">The sequence shown here is derived from an EMBL/GenBank/DDBJ whole genome shotgun (WGS) entry which is preliminary data.</text>
</comment>
<evidence type="ECO:0000313" key="3">
    <source>
        <dbReference type="EMBL" id="KAL3099176.1"/>
    </source>
</evidence>
<dbReference type="PANTHER" id="PTHR47159">
    <property type="entry name" value="PROTEIN CBG07705-RELATED"/>
    <property type="match status" value="1"/>
</dbReference>
<protein>
    <recommendedName>
        <fullName evidence="2">CRAL-TRIO domain-containing protein</fullName>
    </recommendedName>
</protein>
<reference evidence="3 4" key="1">
    <citation type="submission" date="2024-10" db="EMBL/GenBank/DDBJ databases">
        <authorList>
            <person name="Kim D."/>
        </authorList>
    </citation>
    <scope>NUCLEOTIDE SEQUENCE [LARGE SCALE GENOMIC DNA]</scope>
    <source>
        <strain evidence="3">BH-2024</strain>
    </source>
</reference>
<feature type="region of interest" description="Disordered" evidence="1">
    <location>
        <begin position="458"/>
        <end position="493"/>
    </location>
</feature>
<organism evidence="3 4">
    <name type="scientific">Heterodera trifolii</name>
    <dbReference type="NCBI Taxonomy" id="157864"/>
    <lineage>
        <taxon>Eukaryota</taxon>
        <taxon>Metazoa</taxon>
        <taxon>Ecdysozoa</taxon>
        <taxon>Nematoda</taxon>
        <taxon>Chromadorea</taxon>
        <taxon>Rhabditida</taxon>
        <taxon>Tylenchina</taxon>
        <taxon>Tylenchomorpha</taxon>
        <taxon>Tylenchoidea</taxon>
        <taxon>Heteroderidae</taxon>
        <taxon>Heteroderinae</taxon>
        <taxon>Heterodera</taxon>
    </lineage>
</organism>
<name>A0ABD2K8H2_9BILA</name>
<dbReference type="PANTHER" id="PTHR47159:SF2">
    <property type="entry name" value="CRAL-TRIO DOMAIN-CONTAINING PROTEIN"/>
    <property type="match status" value="1"/>
</dbReference>
<gene>
    <name evidence="3" type="ORF">niasHT_025724</name>
</gene>
<dbReference type="CDD" id="cd00170">
    <property type="entry name" value="SEC14"/>
    <property type="match status" value="1"/>
</dbReference>
<evidence type="ECO:0000259" key="2">
    <source>
        <dbReference type="PROSITE" id="PS50191"/>
    </source>
</evidence>
<dbReference type="InterPro" id="IPR053302">
    <property type="entry name" value="CRAL-TRIO_domain"/>
</dbReference>
<accession>A0ABD2K8H2</accession>
<dbReference type="Pfam" id="PF00650">
    <property type="entry name" value="CRAL_TRIO"/>
    <property type="match status" value="1"/>
</dbReference>
<feature type="region of interest" description="Disordered" evidence="1">
    <location>
        <begin position="510"/>
        <end position="548"/>
    </location>
</feature>
<dbReference type="SMART" id="SM00516">
    <property type="entry name" value="SEC14"/>
    <property type="match status" value="1"/>
</dbReference>